<feature type="transmembrane region" description="Helical" evidence="1">
    <location>
        <begin position="12"/>
        <end position="33"/>
    </location>
</feature>
<dbReference type="Proteomes" id="UP000050940">
    <property type="component" value="Unassembled WGS sequence"/>
</dbReference>
<keyword evidence="1" id="KW-0472">Membrane</keyword>
<dbReference type="OrthoDB" id="9255756at2"/>
<accession>A0A0R0DST5</accession>
<sequence>MAHTDQSVDTLVSIGGTLASINLALVAILAAKTSIDHVEMAADDFFLFSSLGFLFVVVLGYLAQKNRGGRHAGRLLGIAEWIFSGSLAATVIGAVLMVYTAV</sequence>
<keyword evidence="1" id="KW-1133">Transmembrane helix</keyword>
<reference evidence="2 3" key="1">
    <citation type="submission" date="2015-05" db="EMBL/GenBank/DDBJ databases">
        <title>Genome sequencing and analysis of members of genus Stenotrophomonas.</title>
        <authorList>
            <person name="Patil P.P."/>
            <person name="Midha S."/>
            <person name="Patil P.B."/>
        </authorList>
    </citation>
    <scope>NUCLEOTIDE SEQUENCE [LARGE SCALE GENOMIC DNA]</scope>
    <source>
        <strain evidence="2 3">JCM 16244</strain>
    </source>
</reference>
<dbReference type="AlphaFoldDB" id="A0A0R0DST5"/>
<organism evidence="2 3">
    <name type="scientific">Stenotrophomonas daejeonensis</name>
    <dbReference type="NCBI Taxonomy" id="659018"/>
    <lineage>
        <taxon>Bacteria</taxon>
        <taxon>Pseudomonadati</taxon>
        <taxon>Pseudomonadota</taxon>
        <taxon>Gammaproteobacteria</taxon>
        <taxon>Lysobacterales</taxon>
        <taxon>Lysobacteraceae</taxon>
        <taxon>Stenotrophomonas</taxon>
    </lineage>
</organism>
<evidence type="ECO:0008006" key="4">
    <source>
        <dbReference type="Google" id="ProtNLM"/>
    </source>
</evidence>
<feature type="transmembrane region" description="Helical" evidence="1">
    <location>
        <begin position="45"/>
        <end position="63"/>
    </location>
</feature>
<dbReference type="STRING" id="659018.ABB34_14105"/>
<protein>
    <recommendedName>
        <fullName evidence="4">Transmembrane protein</fullName>
    </recommendedName>
</protein>
<keyword evidence="1" id="KW-0812">Transmembrane</keyword>
<name>A0A0R0DST5_9GAMM</name>
<feature type="transmembrane region" description="Helical" evidence="1">
    <location>
        <begin position="75"/>
        <end position="99"/>
    </location>
</feature>
<comment type="caution">
    <text evidence="2">The sequence shown here is derived from an EMBL/GenBank/DDBJ whole genome shotgun (WGS) entry which is preliminary data.</text>
</comment>
<evidence type="ECO:0000256" key="1">
    <source>
        <dbReference type="SAM" id="Phobius"/>
    </source>
</evidence>
<evidence type="ECO:0000313" key="3">
    <source>
        <dbReference type="Proteomes" id="UP000050940"/>
    </source>
</evidence>
<dbReference type="PATRIC" id="fig|659018.3.peg.166"/>
<proteinExistence type="predicted"/>
<dbReference type="RefSeq" id="WP_057642009.1">
    <property type="nucleotide sequence ID" value="NZ_LDJP01000102.1"/>
</dbReference>
<gene>
    <name evidence="2" type="ORF">ABB34_14105</name>
</gene>
<dbReference type="EMBL" id="LDJP01000102">
    <property type="protein sequence ID" value="KRG81185.1"/>
    <property type="molecule type" value="Genomic_DNA"/>
</dbReference>
<keyword evidence="3" id="KW-1185">Reference proteome</keyword>
<evidence type="ECO:0000313" key="2">
    <source>
        <dbReference type="EMBL" id="KRG81185.1"/>
    </source>
</evidence>